<keyword evidence="2" id="KW-0489">Methyltransferase</keyword>
<comment type="caution">
    <text evidence="2">The sequence shown here is derived from an EMBL/GenBank/DDBJ whole genome shotgun (WGS) entry which is preliminary data.</text>
</comment>
<keyword evidence="3" id="KW-1185">Reference proteome</keyword>
<organism evidence="2 3">
    <name type="scientific">Ralstonia chuxiongensis</name>
    <dbReference type="NCBI Taxonomy" id="2957504"/>
    <lineage>
        <taxon>Bacteria</taxon>
        <taxon>Pseudomonadati</taxon>
        <taxon>Pseudomonadota</taxon>
        <taxon>Betaproteobacteria</taxon>
        <taxon>Burkholderiales</taxon>
        <taxon>Burkholderiaceae</taxon>
        <taxon>Ralstonia</taxon>
    </lineage>
</organism>
<dbReference type="InterPro" id="IPR029063">
    <property type="entry name" value="SAM-dependent_MTases_sf"/>
</dbReference>
<evidence type="ECO:0000313" key="3">
    <source>
        <dbReference type="Proteomes" id="UP001162793"/>
    </source>
</evidence>
<dbReference type="Gene3D" id="3.40.50.150">
    <property type="entry name" value="Vaccinia Virus protein VP39"/>
    <property type="match status" value="1"/>
</dbReference>
<proteinExistence type="predicted"/>
<name>A0AA42BJE4_9RALS</name>
<dbReference type="InterPro" id="IPR013216">
    <property type="entry name" value="Methyltransf_11"/>
</dbReference>
<dbReference type="SUPFAM" id="SSF53335">
    <property type="entry name" value="S-adenosyl-L-methionine-dependent methyltransferases"/>
    <property type="match status" value="1"/>
</dbReference>
<gene>
    <name evidence="2" type="ORF">NKG59_22625</name>
</gene>
<feature type="domain" description="Methyltransferase type 11" evidence="1">
    <location>
        <begin position="47"/>
        <end position="142"/>
    </location>
</feature>
<evidence type="ECO:0000313" key="2">
    <source>
        <dbReference type="EMBL" id="MCP1175171.1"/>
    </source>
</evidence>
<dbReference type="RefSeq" id="WP_253541685.1">
    <property type="nucleotide sequence ID" value="NZ_JAMYWC010000007.1"/>
</dbReference>
<dbReference type="GO" id="GO:0032259">
    <property type="term" value="P:methylation"/>
    <property type="evidence" value="ECO:0007669"/>
    <property type="project" value="UniProtKB-KW"/>
</dbReference>
<dbReference type="PANTHER" id="PTHR43591">
    <property type="entry name" value="METHYLTRANSFERASE"/>
    <property type="match status" value="1"/>
</dbReference>
<keyword evidence="2" id="KW-0808">Transferase</keyword>
<dbReference type="PANTHER" id="PTHR43591:SF24">
    <property type="entry name" value="2-METHOXY-6-POLYPRENYL-1,4-BENZOQUINOL METHYLASE, MITOCHONDRIAL"/>
    <property type="match status" value="1"/>
</dbReference>
<dbReference type="GO" id="GO:0008757">
    <property type="term" value="F:S-adenosylmethionine-dependent methyltransferase activity"/>
    <property type="evidence" value="ECO:0007669"/>
    <property type="project" value="InterPro"/>
</dbReference>
<evidence type="ECO:0000259" key="1">
    <source>
        <dbReference type="Pfam" id="PF08241"/>
    </source>
</evidence>
<protein>
    <submittedName>
        <fullName evidence="2">Class I SAM-dependent methyltransferase</fullName>
    </submittedName>
</protein>
<dbReference type="Proteomes" id="UP001162793">
    <property type="component" value="Unassembled WGS sequence"/>
</dbReference>
<dbReference type="AlphaFoldDB" id="A0AA42BJE4"/>
<dbReference type="Pfam" id="PF08241">
    <property type="entry name" value="Methyltransf_11"/>
    <property type="match status" value="1"/>
</dbReference>
<dbReference type="CDD" id="cd02440">
    <property type="entry name" value="AdoMet_MTases"/>
    <property type="match status" value="1"/>
</dbReference>
<reference evidence="3" key="1">
    <citation type="journal article" date="2023" name="Front. Microbiol.">
        <title>Ralstonia chuxiongensis sp. nov., Ralstonia mojiangensis sp. nov., and Ralstonia soli sp. nov., isolated from tobacco fields, are three novel species in the family Burkholderiaceae.</title>
        <authorList>
            <person name="Lu C.H."/>
            <person name="Zhang Y.Y."/>
            <person name="Jiang N."/>
            <person name="Chen W."/>
            <person name="Shao X."/>
            <person name="Zhao Z.M."/>
            <person name="Lu W.L."/>
            <person name="Hu X."/>
            <person name="Xi Y.X."/>
            <person name="Zou S.Y."/>
            <person name="Wei Q.J."/>
            <person name="Lin Z.L."/>
            <person name="Gong L."/>
            <person name="Gai X.T."/>
            <person name="Zhang L.Q."/>
            <person name="Li J.Y."/>
            <person name="Jin Y."/>
            <person name="Xia Z.Y."/>
        </authorList>
    </citation>
    <scope>NUCLEOTIDE SEQUENCE [LARGE SCALE GENOMIC DNA]</scope>
    <source>
        <strain evidence="3">21YRMH01-3</strain>
    </source>
</reference>
<dbReference type="EMBL" id="JAMYWC010000007">
    <property type="protein sequence ID" value="MCP1175171.1"/>
    <property type="molecule type" value="Genomic_DNA"/>
</dbReference>
<sequence>MAAHGTDQVFSGSIPELYDTLLVPLIFEPYAVDMAARAAACEPQRVLEVAAGTGAVTRALARALPATTEIVATDLNPPMLDRAAAVGTDRPVTWQQADAQQLPFADGSFDVVICQFGAMFFPDRPRAFAEARRVLTPGGKLLLSVWGRIEDNDFANVVTKALAKRFPENPPMFLARTPHGHYDPTPIQADARAGGFTAEVIYDVVPARSRADSARAVAIAYCQGTPVRGELEAFGPEALADATDVCTDALTAQFGAGPVDGKIQALMFSVTV</sequence>
<accession>A0AA42BJE4</accession>